<keyword evidence="7" id="KW-1185">Reference proteome</keyword>
<dbReference type="PIRSF" id="PIRSF029120">
    <property type="entry name" value="UCP029120"/>
    <property type="match status" value="1"/>
</dbReference>
<dbReference type="PANTHER" id="PTHR43585:SF2">
    <property type="entry name" value="ATP-GRASP ENZYME FSQD"/>
    <property type="match status" value="1"/>
</dbReference>
<evidence type="ECO:0000256" key="3">
    <source>
        <dbReference type="ARBA" id="ARBA00022840"/>
    </source>
</evidence>
<evidence type="ECO:0000259" key="5">
    <source>
        <dbReference type="PROSITE" id="PS50975"/>
    </source>
</evidence>
<dbReference type="OrthoDB" id="9803907at2"/>
<dbReference type="Proteomes" id="UP000002363">
    <property type="component" value="Plasmid pECL_A"/>
</dbReference>
<dbReference type="InterPro" id="IPR052032">
    <property type="entry name" value="ATP-dep_AA_Ligase"/>
</dbReference>
<organism evidence="6 7">
    <name type="scientific">Enterobacter cloacae subsp. cloacae (strain ATCC 13047 / DSM 30054 / NBRC 13535 / NCTC 10005 / WDCM 00083 / NCDC 279-56)</name>
    <dbReference type="NCBI Taxonomy" id="716541"/>
    <lineage>
        <taxon>Bacteria</taxon>
        <taxon>Pseudomonadati</taxon>
        <taxon>Pseudomonadota</taxon>
        <taxon>Gammaproteobacteria</taxon>
        <taxon>Enterobacterales</taxon>
        <taxon>Enterobacteriaceae</taxon>
        <taxon>Enterobacter</taxon>
        <taxon>Enterobacter cloacae complex</taxon>
    </lineage>
</organism>
<dbReference type="GO" id="GO:0005524">
    <property type="term" value="F:ATP binding"/>
    <property type="evidence" value="ECO:0007669"/>
    <property type="project" value="UniProtKB-UniRule"/>
</dbReference>
<evidence type="ECO:0000256" key="1">
    <source>
        <dbReference type="ARBA" id="ARBA00022598"/>
    </source>
</evidence>
<dbReference type="eggNOG" id="COG0189">
    <property type="taxonomic scope" value="Bacteria"/>
</dbReference>
<dbReference type="SUPFAM" id="SSF56059">
    <property type="entry name" value="Glutathione synthetase ATP-binding domain-like"/>
    <property type="match status" value="1"/>
</dbReference>
<dbReference type="AlphaFoldDB" id="A0A0H3CUE3"/>
<protein>
    <recommendedName>
        <fullName evidence="5">ATP-grasp domain-containing protein</fullName>
    </recommendedName>
</protein>
<evidence type="ECO:0000256" key="4">
    <source>
        <dbReference type="PROSITE-ProRule" id="PRU00409"/>
    </source>
</evidence>
<dbReference type="EnsemblBacteria" id="ADF64894">
    <property type="protein sequence ID" value="ADF64894"/>
    <property type="gene ID" value="ECL_A207"/>
</dbReference>
<reference evidence="6 7" key="1">
    <citation type="journal article" date="2010" name="J. Bacteriol.">
        <title>Complete genome sequence of Enterobacter cloacae subsp. cloacae type strain ATCC 13047.</title>
        <authorList>
            <person name="Ren Y."/>
            <person name="Ren Y."/>
            <person name="Zhou Z."/>
            <person name="Guo X."/>
            <person name="Li Y."/>
            <person name="Feng L."/>
            <person name="Wang L."/>
        </authorList>
    </citation>
    <scope>NUCLEOTIDE SEQUENCE [LARGE SCALE GENOMIC DNA]</scope>
    <source>
        <strain evidence="7">ATCC 13047 / DSM 30054 / NBRC 13535 / NCTC 10005 / WDCM 00083 / NCDC 279-56</strain>
        <plasmid evidence="6">pECL_A</plasmid>
    </source>
</reference>
<dbReference type="PROSITE" id="PS50975">
    <property type="entry name" value="ATP_GRASP"/>
    <property type="match status" value="1"/>
</dbReference>
<evidence type="ECO:0000313" key="6">
    <source>
        <dbReference type="EMBL" id="ADF64894.1"/>
    </source>
</evidence>
<dbReference type="KEGG" id="enc:ECL_A207"/>
<dbReference type="EMBL" id="CP001919">
    <property type="protein sequence ID" value="ADF64894.1"/>
    <property type="molecule type" value="Genomic_DNA"/>
</dbReference>
<evidence type="ECO:0000313" key="7">
    <source>
        <dbReference type="Proteomes" id="UP000002363"/>
    </source>
</evidence>
<sequence>MAFRIIKKNEQENLVYGRFILPARYYSGGKIICTKNNFAITVFASHRNERNEILSVADYSLTEPEDPQKRLQFIQETIQTYGIHHIHTGRNSQWFEEHRSDIESTGATLTTGATSVDWLTLADEKVTFAQFMEQKGLPVVPSWRVNTLAELKTHLASPPFTDSPVCVKPVTGIYGMGFWRFDDSASPMAVFNHPEHRLVSPQQYIAAASAAESFKPLVLMPYLPGPEFSVDILADKGEILAAVGRRKEGAIQYLVNEGSAWELACDCARVMKADGLVNVQTRNDVNGNPVLLETNMRPSGGVGYTLHSGVNLPGLFAAFKLGLMSEDMVRQSAKNTFSPVAVRSITDVIAYPESLSNLLN</sequence>
<gene>
    <name evidence="6" type="ordered locus">ECL_A207</name>
</gene>
<dbReference type="Gene3D" id="3.30.470.20">
    <property type="entry name" value="ATP-grasp fold, B domain"/>
    <property type="match status" value="1"/>
</dbReference>
<dbReference type="InterPro" id="IPR011226">
    <property type="entry name" value="ATP-grasp_fam"/>
</dbReference>
<keyword evidence="2 4" id="KW-0547">Nucleotide-binding</keyword>
<accession>A0A0H3CUE3</accession>
<dbReference type="PANTHER" id="PTHR43585">
    <property type="entry name" value="FUMIPYRROLE BIOSYNTHESIS PROTEIN C"/>
    <property type="match status" value="1"/>
</dbReference>
<dbReference type="Pfam" id="PF15632">
    <property type="entry name" value="ATPgrasp_Ter"/>
    <property type="match status" value="1"/>
</dbReference>
<dbReference type="HOGENOM" id="CLU_052967_3_1_6"/>
<geneLocation type="plasmid" evidence="6 7">
    <name>pECL_A</name>
</geneLocation>
<dbReference type="PATRIC" id="fig|716541.4.peg.174"/>
<keyword evidence="6" id="KW-0614">Plasmid</keyword>
<name>A0A0H3CUE3_ENTCC</name>
<keyword evidence="1" id="KW-0436">Ligase</keyword>
<dbReference type="GO" id="GO:0046872">
    <property type="term" value="F:metal ion binding"/>
    <property type="evidence" value="ECO:0007669"/>
    <property type="project" value="InterPro"/>
</dbReference>
<proteinExistence type="predicted"/>
<keyword evidence="3 4" id="KW-0067">ATP-binding</keyword>
<dbReference type="InterPro" id="IPR011761">
    <property type="entry name" value="ATP-grasp"/>
</dbReference>
<evidence type="ECO:0000256" key="2">
    <source>
        <dbReference type="ARBA" id="ARBA00022741"/>
    </source>
</evidence>
<dbReference type="GO" id="GO:0016874">
    <property type="term" value="F:ligase activity"/>
    <property type="evidence" value="ECO:0007669"/>
    <property type="project" value="UniProtKB-KW"/>
</dbReference>
<feature type="domain" description="ATP-grasp" evidence="5">
    <location>
        <begin position="129"/>
        <end position="321"/>
    </location>
</feature>